<feature type="compositionally biased region" description="Acidic residues" evidence="1">
    <location>
        <begin position="520"/>
        <end position="532"/>
    </location>
</feature>
<dbReference type="InterPro" id="IPR007902">
    <property type="entry name" value="Chl4/mis15/CENP-N"/>
</dbReference>
<organism evidence="2 3">
    <name type="scientific">Microdochium bolleyi</name>
    <dbReference type="NCBI Taxonomy" id="196109"/>
    <lineage>
        <taxon>Eukaryota</taxon>
        <taxon>Fungi</taxon>
        <taxon>Dikarya</taxon>
        <taxon>Ascomycota</taxon>
        <taxon>Pezizomycotina</taxon>
        <taxon>Sordariomycetes</taxon>
        <taxon>Xylariomycetidae</taxon>
        <taxon>Xylariales</taxon>
        <taxon>Microdochiaceae</taxon>
        <taxon>Microdochium</taxon>
    </lineage>
</organism>
<accession>A0A136IPK1</accession>
<evidence type="ECO:0000313" key="2">
    <source>
        <dbReference type="EMBL" id="KXJ86659.1"/>
    </source>
</evidence>
<dbReference type="OrthoDB" id="6585699at2759"/>
<dbReference type="Pfam" id="PF05238">
    <property type="entry name" value="CENP-N"/>
    <property type="match status" value="1"/>
</dbReference>
<dbReference type="GO" id="GO:0034080">
    <property type="term" value="P:CENP-A containing chromatin assembly"/>
    <property type="evidence" value="ECO:0007669"/>
    <property type="project" value="InterPro"/>
</dbReference>
<feature type="region of interest" description="Disordered" evidence="1">
    <location>
        <begin position="516"/>
        <end position="536"/>
    </location>
</feature>
<feature type="region of interest" description="Disordered" evidence="1">
    <location>
        <begin position="461"/>
        <end position="503"/>
    </location>
</feature>
<feature type="compositionally biased region" description="Acidic residues" evidence="1">
    <location>
        <begin position="467"/>
        <end position="479"/>
    </location>
</feature>
<gene>
    <name evidence="2" type="ORF">Micbo1qcDRAFT_190464</name>
</gene>
<proteinExistence type="predicted"/>
<evidence type="ECO:0000256" key="1">
    <source>
        <dbReference type="SAM" id="MobiDB-lite"/>
    </source>
</evidence>
<keyword evidence="3" id="KW-1185">Reference proteome</keyword>
<dbReference type="FunCoup" id="A0A136IPK1">
    <property type="interactions" value="41"/>
</dbReference>
<dbReference type="GO" id="GO:0007059">
    <property type="term" value="P:chromosome segregation"/>
    <property type="evidence" value="ECO:0007669"/>
    <property type="project" value="InterPro"/>
</dbReference>
<reference evidence="3" key="1">
    <citation type="submission" date="2016-02" db="EMBL/GenBank/DDBJ databases">
        <title>Draft genome sequence of Microdochium bolleyi, a fungal endophyte of beachgrass.</title>
        <authorList>
            <consortium name="DOE Joint Genome Institute"/>
            <person name="David A.S."/>
            <person name="May G."/>
            <person name="Haridas S."/>
            <person name="Lim J."/>
            <person name="Wang M."/>
            <person name="Labutti K."/>
            <person name="Lipzen A."/>
            <person name="Barry K."/>
            <person name="Grigoriev I.V."/>
        </authorList>
    </citation>
    <scope>NUCLEOTIDE SEQUENCE [LARGE SCALE GENOMIC DNA]</scope>
    <source>
        <strain evidence="3">J235TASD1</strain>
    </source>
</reference>
<dbReference type="EMBL" id="KQ964266">
    <property type="protein sequence ID" value="KXJ86659.1"/>
    <property type="molecule type" value="Genomic_DNA"/>
</dbReference>
<dbReference type="InParanoid" id="A0A136IPK1"/>
<dbReference type="STRING" id="196109.A0A136IPK1"/>
<name>A0A136IPK1_9PEZI</name>
<dbReference type="Gene3D" id="3.10.20.720">
    <property type="match status" value="1"/>
</dbReference>
<dbReference type="AlphaFoldDB" id="A0A136IPK1"/>
<dbReference type="Proteomes" id="UP000070501">
    <property type="component" value="Unassembled WGS sequence"/>
</dbReference>
<sequence length="601" mass="65512">MQDVAGIEMNVCPRQQDDSWGSPPPPPIDSQHPMARVSVPTALRLPSSLRVEASHPAVVKALNRLSRPSLLSIVLDWLDDKNQSICPPLLRPAELDEDGGVEDDLYLDDFYPPARSLDELQELYTDLQERRGGKREVVDRIVEGDWREGLSLYQLALVDIQYLYDHPLSLKWGAYRIQPLQPPLDEAAAEAPEKVNKKSLAVPRFHPSTFLQNLQAEVLPDVKAHYQFERHRSLPLSLLRIFVLDSPYATSLAVASSSRNRGGLSAPTSFDASRTIYLAFPDAAPYIYISKSTTTGATTTGDTRSLRSLLIDGVPKALSKPKERYALAPVGLSTKNLDALLSAKGSGRTNAAGGGWGIYVEDKKTTESPLNAVLPTPPPSADEESPLDRDAPPQHQQQHSALPTRKRPRSSDVVVSKYEREMKRHKALARARFGTSGSVDDGKGIERLDIVIEDSFPQVATAAADNDLSDEDEDDDGDETNNNSNNDIQGGPNHSSSKPTRGRRSTLDITFIQEQAAADAEAEGGAEADEDAEFARASAGSWRPNVRLTFHGPHVFAGVRQLVEAGVVNGERMPGWLTGEEGVTIGAVRSGRIRGHKGSGL</sequence>
<feature type="region of interest" description="Disordered" evidence="1">
    <location>
        <begin position="367"/>
        <end position="426"/>
    </location>
</feature>
<protein>
    <submittedName>
        <fullName evidence="2">Centromere protein Chl4/mis15/CENP-N</fullName>
    </submittedName>
</protein>
<feature type="region of interest" description="Disordered" evidence="1">
    <location>
        <begin position="1"/>
        <end position="29"/>
    </location>
</feature>
<evidence type="ECO:0000313" key="3">
    <source>
        <dbReference type="Proteomes" id="UP000070501"/>
    </source>
</evidence>